<dbReference type="InterPro" id="IPR040397">
    <property type="entry name" value="SWAP"/>
</dbReference>
<comment type="caution">
    <text evidence="9">The sequence shown here is derived from an EMBL/GenBank/DDBJ whole genome shotgun (WGS) entry which is preliminary data.</text>
</comment>
<dbReference type="Proteomes" id="UP001642483">
    <property type="component" value="Unassembled WGS sequence"/>
</dbReference>
<evidence type="ECO:0000256" key="2">
    <source>
        <dbReference type="ARBA" id="ARBA00022737"/>
    </source>
</evidence>
<feature type="compositionally biased region" description="Low complexity" evidence="7">
    <location>
        <begin position="724"/>
        <end position="740"/>
    </location>
</feature>
<feature type="compositionally biased region" description="Basic and acidic residues" evidence="7">
    <location>
        <begin position="754"/>
        <end position="764"/>
    </location>
</feature>
<keyword evidence="10" id="KW-1185">Reference proteome</keyword>
<dbReference type="InterPro" id="IPR035967">
    <property type="entry name" value="SWAP/Surp_sf"/>
</dbReference>
<feature type="compositionally biased region" description="Basic and acidic residues" evidence="7">
    <location>
        <begin position="876"/>
        <end position="894"/>
    </location>
</feature>
<evidence type="ECO:0000256" key="5">
    <source>
        <dbReference type="ARBA" id="ARBA00023163"/>
    </source>
</evidence>
<evidence type="ECO:0000313" key="10">
    <source>
        <dbReference type="Proteomes" id="UP001642483"/>
    </source>
</evidence>
<dbReference type="Pfam" id="PF09750">
    <property type="entry name" value="DRY_EERY"/>
    <property type="match status" value="1"/>
</dbReference>
<feature type="compositionally biased region" description="Basic and acidic residues" evidence="7">
    <location>
        <begin position="433"/>
        <end position="443"/>
    </location>
</feature>
<feature type="compositionally biased region" description="Polar residues" evidence="7">
    <location>
        <begin position="335"/>
        <end position="345"/>
    </location>
</feature>
<feature type="region of interest" description="Disordered" evidence="7">
    <location>
        <begin position="681"/>
        <end position="922"/>
    </location>
</feature>
<feature type="compositionally biased region" description="Basic and acidic residues" evidence="7">
    <location>
        <begin position="913"/>
        <end position="922"/>
    </location>
</feature>
<keyword evidence="6" id="KW-0508">mRNA splicing</keyword>
<dbReference type="InterPro" id="IPR000061">
    <property type="entry name" value="Surp"/>
</dbReference>
<keyword evidence="5" id="KW-0804">Transcription</keyword>
<evidence type="ECO:0000259" key="8">
    <source>
        <dbReference type="PROSITE" id="PS50128"/>
    </source>
</evidence>
<evidence type="ECO:0000256" key="7">
    <source>
        <dbReference type="SAM" id="MobiDB-lite"/>
    </source>
</evidence>
<feature type="compositionally biased region" description="Basic and acidic residues" evidence="7">
    <location>
        <begin position="807"/>
        <end position="843"/>
    </location>
</feature>
<feature type="compositionally biased region" description="Acidic residues" evidence="7">
    <location>
        <begin position="510"/>
        <end position="519"/>
    </location>
</feature>
<dbReference type="EMBL" id="CAWYQH010000046">
    <property type="protein sequence ID" value="CAK8677964.1"/>
    <property type="molecule type" value="Genomic_DNA"/>
</dbReference>
<feature type="compositionally biased region" description="Low complexity" evidence="7">
    <location>
        <begin position="901"/>
        <end position="911"/>
    </location>
</feature>
<reference evidence="9 10" key="1">
    <citation type="submission" date="2024-02" db="EMBL/GenBank/DDBJ databases">
        <authorList>
            <person name="Daric V."/>
            <person name="Darras S."/>
        </authorList>
    </citation>
    <scope>NUCLEOTIDE SEQUENCE [LARGE SCALE GENOMIC DNA]</scope>
</reference>
<evidence type="ECO:0000256" key="4">
    <source>
        <dbReference type="ARBA" id="ARBA00023015"/>
    </source>
</evidence>
<name>A0ABP0FE85_CLALP</name>
<dbReference type="Gene3D" id="1.10.10.790">
    <property type="entry name" value="Surp module"/>
    <property type="match status" value="2"/>
</dbReference>
<feature type="region of interest" description="Disordered" evidence="7">
    <location>
        <begin position="612"/>
        <end position="631"/>
    </location>
</feature>
<feature type="domain" description="SURP motif" evidence="8">
    <location>
        <begin position="373"/>
        <end position="413"/>
    </location>
</feature>
<dbReference type="PROSITE" id="PS50128">
    <property type="entry name" value="SURP"/>
    <property type="match status" value="2"/>
</dbReference>
<keyword evidence="4" id="KW-0805">Transcription regulation</keyword>
<evidence type="ECO:0000256" key="1">
    <source>
        <dbReference type="ARBA" id="ARBA00022664"/>
    </source>
</evidence>
<keyword evidence="3" id="KW-0694">RNA-binding</keyword>
<dbReference type="PANTHER" id="PTHR13161:SF15">
    <property type="entry name" value="SPLICING FACTOR, SUPPRESSOR OF WHITE-APRICOT HOMOLOG"/>
    <property type="match status" value="1"/>
</dbReference>
<protein>
    <recommendedName>
        <fullName evidence="8">SURP motif domain-containing protein</fullName>
    </recommendedName>
</protein>
<feature type="compositionally biased region" description="Basic residues" evidence="7">
    <location>
        <begin position="741"/>
        <end position="751"/>
    </location>
</feature>
<evidence type="ECO:0000313" key="9">
    <source>
        <dbReference type="EMBL" id="CAK8677964.1"/>
    </source>
</evidence>
<feature type="region of interest" description="Disordered" evidence="7">
    <location>
        <begin position="426"/>
        <end position="553"/>
    </location>
</feature>
<dbReference type="Pfam" id="PF01805">
    <property type="entry name" value="Surp"/>
    <property type="match status" value="2"/>
</dbReference>
<dbReference type="InterPro" id="IPR019147">
    <property type="entry name" value="SWAP_N_domain"/>
</dbReference>
<proteinExistence type="predicted"/>
<keyword evidence="2" id="KW-0677">Repeat</keyword>
<evidence type="ECO:0000256" key="6">
    <source>
        <dbReference type="ARBA" id="ARBA00023187"/>
    </source>
</evidence>
<dbReference type="SMART" id="SM00648">
    <property type="entry name" value="SWAP"/>
    <property type="match status" value="2"/>
</dbReference>
<organism evidence="9 10">
    <name type="scientific">Clavelina lepadiformis</name>
    <name type="common">Light-bulb sea squirt</name>
    <name type="synonym">Ascidia lepadiformis</name>
    <dbReference type="NCBI Taxonomy" id="159417"/>
    <lineage>
        <taxon>Eukaryota</taxon>
        <taxon>Metazoa</taxon>
        <taxon>Chordata</taxon>
        <taxon>Tunicata</taxon>
        <taxon>Ascidiacea</taxon>
        <taxon>Aplousobranchia</taxon>
        <taxon>Clavelinidae</taxon>
        <taxon>Clavelina</taxon>
    </lineage>
</organism>
<feature type="compositionally biased region" description="Basic residues" evidence="7">
    <location>
        <begin position="844"/>
        <end position="867"/>
    </location>
</feature>
<dbReference type="PANTHER" id="PTHR13161">
    <property type="entry name" value="SPLICING FACTOR SUPPRESSOR OF WHITE APRICOT"/>
    <property type="match status" value="1"/>
</dbReference>
<feature type="compositionally biased region" description="Acidic residues" evidence="7">
    <location>
        <begin position="201"/>
        <end position="212"/>
    </location>
</feature>
<evidence type="ECO:0000256" key="3">
    <source>
        <dbReference type="ARBA" id="ARBA00022884"/>
    </source>
</evidence>
<dbReference type="SMART" id="SM01141">
    <property type="entry name" value="DRY_EERY"/>
    <property type="match status" value="1"/>
</dbReference>
<feature type="compositionally biased region" description="Polar residues" evidence="7">
    <location>
        <begin position="707"/>
        <end position="716"/>
    </location>
</feature>
<keyword evidence="1" id="KW-0507">mRNA processing</keyword>
<feature type="compositionally biased region" description="Polar residues" evidence="7">
    <location>
        <begin position="612"/>
        <end position="628"/>
    </location>
</feature>
<dbReference type="SUPFAM" id="SSF109905">
    <property type="entry name" value="Surp module (SWAP domain)"/>
    <property type="match status" value="2"/>
</dbReference>
<feature type="region of interest" description="Disordered" evidence="7">
    <location>
        <begin position="190"/>
        <end position="235"/>
    </location>
</feature>
<gene>
    <name evidence="9" type="ORF">CVLEPA_LOCUS7937</name>
</gene>
<feature type="compositionally biased region" description="Basic and acidic residues" evidence="7">
    <location>
        <begin position="224"/>
        <end position="235"/>
    </location>
</feature>
<sequence length="922" mass="102666">MPDIRYDCRASLHNLSEFDGDSWNKDYKLSEEESKLEEHINEERYRAIYVEELEENIRQEEELKRLHASIAGNEQENFGEVAYSYDEQHQQEDQYDPCDPTNDEEEIHKPFIAPNCLAVPNEMEIPPTEKMHAIIEKTATFVSKQGAQMEIVLKAKQANNTQFQFLQFDHYLNPYYKHMVKRMKEGKYTPGQAREEKQQNSDEDTDSSDDDGNYLHPSLFAAPRKKDEEKVEDKTKAIRTIDPDHPLAKLIEKGRQANAIKQYQQMAQAVYGYYQQQQNTSSTVPSTDNSLGNVEPPPLPTFMSMDVDYSSMNQMYGGDFQANVPPPPPVEETPHANSSLGSTGSMGMDSWAGGDMSGMTPFMVPPPPDLQSVVEEIAQKIAVGGDETEKALVAESNPKYLFLLPWHELHPYYQFRKMSWKQALHPPPSVAEKTSDTDSQDHEEPPEDDAVSETKELSPPGEEPIEQEDDDAKALQAAAPISFSIKPRKDGSKKAKPILSSTTSSVLGDVDSDEGEVVEDTASSVSSSKPAVEENVKTKAARRRFSDKPPDSLPVKIQIKSVSQPTIDVIKAKVPTSQTTVESTEPKVALSSSKVPQVQVIKATAKLTPTPSNFTAVTPTGESASISDLRQKQAARRQKALLFLKAKQEQEAAKAKAAEKLVEEKKDVAVAFEDIFDLSEADTSASARAKDQNPPTIQKAHEPSPLADTSSKSSISKLEVLQKLASASPPRSTTPLSSSGRQKRSRSRSQSRSRLSDSRYHESGDVPSSYGKSRRSLSPLDGDGDKAVPSAYRFENIASARGSRSSNSDKKSNAHYYREKDEHRQRESKRNSHDRKSARSSKDKRSHKHNERKKKREKKRKKKRSKRSSSSSEQEEMGKEDEASDHDQGDEKSKQRSLVTNGANAGSGSNSDGRSEGEIVSD</sequence>
<accession>A0ABP0FE85</accession>
<feature type="region of interest" description="Disordered" evidence="7">
    <location>
        <begin position="324"/>
        <end position="357"/>
    </location>
</feature>
<feature type="domain" description="SURP motif" evidence="8">
    <location>
        <begin position="134"/>
        <end position="176"/>
    </location>
</feature>
<feature type="compositionally biased region" description="Basic and acidic residues" evidence="7">
    <location>
        <begin position="190"/>
        <end position="200"/>
    </location>
</feature>